<evidence type="ECO:0000313" key="6">
    <source>
        <dbReference type="EMBL" id="QHN43173.1"/>
    </source>
</evidence>
<proteinExistence type="predicted"/>
<keyword evidence="7" id="KW-1185">Reference proteome</keyword>
<protein>
    <submittedName>
        <fullName evidence="6">ATP-grasp domain-containing protein</fullName>
    </submittedName>
</protein>
<dbReference type="GO" id="GO:0046872">
    <property type="term" value="F:metal ion binding"/>
    <property type="evidence" value="ECO:0007669"/>
    <property type="project" value="InterPro"/>
</dbReference>
<evidence type="ECO:0000313" key="7">
    <source>
        <dbReference type="Proteomes" id="UP001059824"/>
    </source>
</evidence>
<evidence type="ECO:0000256" key="1">
    <source>
        <dbReference type="ARBA" id="ARBA00022598"/>
    </source>
</evidence>
<evidence type="ECO:0000256" key="3">
    <source>
        <dbReference type="ARBA" id="ARBA00022840"/>
    </source>
</evidence>
<reference evidence="6" key="1">
    <citation type="journal article" date="2021" name="Nat. Microbiol.">
        <title>Cocultivation of an ultrasmall environmental parasitic bacterium with lytic ability against bacteria associated with wastewater foams.</title>
        <authorList>
            <person name="Batinovic S."/>
            <person name="Rose J.J.A."/>
            <person name="Ratcliffe J."/>
            <person name="Seviour R.J."/>
            <person name="Petrovski S."/>
        </authorList>
    </citation>
    <scope>NUCLEOTIDE SEQUENCE</scope>
    <source>
        <strain evidence="6">JR1</strain>
    </source>
</reference>
<keyword evidence="3 4" id="KW-0067">ATP-binding</keyword>
<sequence>MTHVLVVGKKFSALADYLVAHEYTYTVLQDRQATKFPDKRFKHRVVADFSSLESLFATVDTLQTTPNLVLATYENYILPAAHIAAHLGLPGIPATAAEACTDKFLMRSLFAQAPEKISPDFAIVRTEDDLRAFAANHTFPLILKPANLAKSLLVTKSNSLDELLANYHIATRLLNSTYAKYAPNRTPSLIVEEFLAGSVHSVDAFVDGTGTPHILDAVVDYQTGYDIGYDDNFHYSRLLPSALSTKDQTALRRCADIGIRALGMKHTPAHVEIIMTADGPRIVEIGARNGGYRERMHRLANGIDITGAALQTAAGGIPTVASSYTYSCAVLELFPHSEGSFVGITHLEELQQLPSLNYLSIKTQPGDTVGKASGGHKAVAVIILSHENPAQFAADKHFVDTHCAIQTEG</sequence>
<dbReference type="InterPro" id="IPR052032">
    <property type="entry name" value="ATP-dep_AA_Ligase"/>
</dbReference>
<evidence type="ECO:0000256" key="4">
    <source>
        <dbReference type="PROSITE-ProRule" id="PRU00409"/>
    </source>
</evidence>
<keyword evidence="2 4" id="KW-0547">Nucleotide-binding</keyword>
<dbReference type="Gene3D" id="3.30.1490.20">
    <property type="entry name" value="ATP-grasp fold, A domain"/>
    <property type="match status" value="1"/>
</dbReference>
<name>A0A857MKT6_9BACT</name>
<dbReference type="GO" id="GO:0005524">
    <property type="term" value="F:ATP binding"/>
    <property type="evidence" value="ECO:0007669"/>
    <property type="project" value="UniProtKB-UniRule"/>
</dbReference>
<keyword evidence="1" id="KW-0436">Ligase</keyword>
<dbReference type="Gene3D" id="3.40.50.20">
    <property type="match status" value="1"/>
</dbReference>
<dbReference type="KEGG" id="mama:GII36_04975"/>
<organism evidence="6 7">
    <name type="scientific">Candidatus Mycosynbacter amalyticus</name>
    <dbReference type="NCBI Taxonomy" id="2665156"/>
    <lineage>
        <taxon>Bacteria</taxon>
        <taxon>Candidatus Saccharimonadota</taxon>
        <taxon>Candidatus Saccharimonadota incertae sedis</taxon>
        <taxon>Candidatus Mycosynbacter</taxon>
    </lineage>
</organism>
<dbReference type="RefSeq" id="WP_260763093.1">
    <property type="nucleotide sequence ID" value="NZ_CP045921.1"/>
</dbReference>
<dbReference type="Gene3D" id="3.30.470.20">
    <property type="entry name" value="ATP-grasp fold, B domain"/>
    <property type="match status" value="1"/>
</dbReference>
<dbReference type="InterPro" id="IPR013815">
    <property type="entry name" value="ATP_grasp_subdomain_1"/>
</dbReference>
<dbReference type="Proteomes" id="UP001059824">
    <property type="component" value="Chromosome"/>
</dbReference>
<feature type="domain" description="ATP-grasp" evidence="5">
    <location>
        <begin position="107"/>
        <end position="314"/>
    </location>
</feature>
<dbReference type="PROSITE" id="PS50975">
    <property type="entry name" value="ATP_GRASP"/>
    <property type="match status" value="1"/>
</dbReference>
<dbReference type="PANTHER" id="PTHR43585">
    <property type="entry name" value="FUMIPYRROLE BIOSYNTHESIS PROTEIN C"/>
    <property type="match status" value="1"/>
</dbReference>
<dbReference type="InterPro" id="IPR011761">
    <property type="entry name" value="ATP-grasp"/>
</dbReference>
<dbReference type="SUPFAM" id="SSF56059">
    <property type="entry name" value="Glutathione synthetase ATP-binding domain-like"/>
    <property type="match status" value="1"/>
</dbReference>
<dbReference type="EMBL" id="CP045921">
    <property type="protein sequence ID" value="QHN43173.1"/>
    <property type="molecule type" value="Genomic_DNA"/>
</dbReference>
<accession>A0A857MKT6</accession>
<dbReference type="GO" id="GO:0016874">
    <property type="term" value="F:ligase activity"/>
    <property type="evidence" value="ECO:0007669"/>
    <property type="project" value="UniProtKB-KW"/>
</dbReference>
<dbReference type="Pfam" id="PF13535">
    <property type="entry name" value="ATP-grasp_4"/>
    <property type="match status" value="1"/>
</dbReference>
<evidence type="ECO:0000256" key="2">
    <source>
        <dbReference type="ARBA" id="ARBA00022741"/>
    </source>
</evidence>
<dbReference type="AlphaFoldDB" id="A0A857MKT6"/>
<dbReference type="PANTHER" id="PTHR43585:SF2">
    <property type="entry name" value="ATP-GRASP ENZYME FSQD"/>
    <property type="match status" value="1"/>
</dbReference>
<evidence type="ECO:0000259" key="5">
    <source>
        <dbReference type="PROSITE" id="PS50975"/>
    </source>
</evidence>
<gene>
    <name evidence="6" type="ORF">GII36_04975</name>
</gene>